<dbReference type="PANTHER" id="PTHR35726">
    <property type="entry name" value="GLUTAMIC ACID-RICH PROTEIN-LIKE"/>
    <property type="match status" value="1"/>
</dbReference>
<dbReference type="Proteomes" id="UP000826271">
    <property type="component" value="Unassembled WGS sequence"/>
</dbReference>
<evidence type="ECO:0000313" key="1">
    <source>
        <dbReference type="EMBL" id="KAG8389416.1"/>
    </source>
</evidence>
<keyword evidence="2" id="KW-1185">Reference proteome</keyword>
<proteinExistence type="predicted"/>
<dbReference type="AlphaFoldDB" id="A0AAV6Y999"/>
<gene>
    <name evidence="1" type="ORF">BUALT_Bualt02G0227100</name>
</gene>
<evidence type="ECO:0000313" key="2">
    <source>
        <dbReference type="Proteomes" id="UP000826271"/>
    </source>
</evidence>
<accession>A0AAV6Y999</accession>
<name>A0AAV6Y999_9LAMI</name>
<protein>
    <submittedName>
        <fullName evidence="1">Uncharacterized protein</fullName>
    </submittedName>
</protein>
<comment type="caution">
    <text evidence="1">The sequence shown here is derived from an EMBL/GenBank/DDBJ whole genome shotgun (WGS) entry which is preliminary data.</text>
</comment>
<sequence>MEKGRALFDASAYMLFEASGDSESKYFDGGSLEELEYSDAAAEDDAQSCSYELVKKSKTCDPDSTAKVMNDEKERDKLFWEACLAS</sequence>
<reference evidence="1" key="1">
    <citation type="submission" date="2019-10" db="EMBL/GenBank/DDBJ databases">
        <authorList>
            <person name="Zhang R."/>
            <person name="Pan Y."/>
            <person name="Wang J."/>
            <person name="Ma R."/>
            <person name="Yu S."/>
        </authorList>
    </citation>
    <scope>NUCLEOTIDE SEQUENCE</scope>
    <source>
        <strain evidence="1">LA-IB0</strain>
        <tissue evidence="1">Leaf</tissue>
    </source>
</reference>
<dbReference type="PANTHER" id="PTHR35726:SF4">
    <property type="entry name" value="GLUTAMIC ACID-RICH PROTEIN-LIKE"/>
    <property type="match status" value="1"/>
</dbReference>
<dbReference type="EMBL" id="WHWC01000002">
    <property type="protein sequence ID" value="KAG8389416.1"/>
    <property type="molecule type" value="Genomic_DNA"/>
</dbReference>
<organism evidence="1 2">
    <name type="scientific">Buddleja alternifolia</name>
    <dbReference type="NCBI Taxonomy" id="168488"/>
    <lineage>
        <taxon>Eukaryota</taxon>
        <taxon>Viridiplantae</taxon>
        <taxon>Streptophyta</taxon>
        <taxon>Embryophyta</taxon>
        <taxon>Tracheophyta</taxon>
        <taxon>Spermatophyta</taxon>
        <taxon>Magnoliopsida</taxon>
        <taxon>eudicotyledons</taxon>
        <taxon>Gunneridae</taxon>
        <taxon>Pentapetalae</taxon>
        <taxon>asterids</taxon>
        <taxon>lamiids</taxon>
        <taxon>Lamiales</taxon>
        <taxon>Scrophulariaceae</taxon>
        <taxon>Buddlejeae</taxon>
        <taxon>Buddleja</taxon>
    </lineage>
</organism>